<organism evidence="1 2">
    <name type="scientific">Erwinia phage vB_EamP_Rexella</name>
    <dbReference type="NCBI Taxonomy" id="1852642"/>
    <lineage>
        <taxon>Viruses</taxon>
        <taxon>Duplodnaviria</taxon>
        <taxon>Heunggongvirae</taxon>
        <taxon>Uroviricota</taxon>
        <taxon>Caudoviricetes</taxon>
        <taxon>Schitoviridae</taxon>
        <taxon>Erskinevirinae</taxon>
        <taxon>Johnsonvirus</taxon>
        <taxon>Johnsonvirus frozen</taxon>
    </lineage>
</organism>
<accession>A0A191ZCX3</accession>
<protein>
    <submittedName>
        <fullName evidence="1">Uncharacterized protein</fullName>
    </submittedName>
</protein>
<name>A0A191ZCX3_9CAUD</name>
<evidence type="ECO:0000313" key="2">
    <source>
        <dbReference type="Proteomes" id="UP000229077"/>
    </source>
</evidence>
<sequence length="68" mass="8034">MLLNRDYAVCEICGEPRSKRIHRKCSRILQQRYDAEEWAKILANVRKDELGSTMERSRSVRINGRAKK</sequence>
<proteinExistence type="predicted"/>
<evidence type="ECO:0000313" key="1">
    <source>
        <dbReference type="EMBL" id="ANJ65239.1"/>
    </source>
</evidence>
<dbReference type="Proteomes" id="UP000229077">
    <property type="component" value="Segment"/>
</dbReference>
<dbReference type="EMBL" id="KX098390">
    <property type="protein sequence ID" value="ANJ65239.1"/>
    <property type="molecule type" value="Genomic_DNA"/>
</dbReference>
<gene>
    <name evidence="1" type="ORF">REXELLA_10</name>
</gene>
<reference evidence="1 2" key="1">
    <citation type="submission" date="2017-06" db="EMBL/GenBank/DDBJ databases">
        <authorList>
            <person name="Kim H.J."/>
            <person name="Triplett B.A."/>
        </authorList>
    </citation>
    <scope>NUCLEOTIDE SEQUENCE [LARGE SCALE GENOMIC DNA]</scope>
</reference>